<keyword evidence="3" id="KW-1185">Reference proteome</keyword>
<feature type="transmembrane region" description="Helical" evidence="1">
    <location>
        <begin position="193"/>
        <end position="214"/>
    </location>
</feature>
<name>A0A151ZEP2_TIELA</name>
<dbReference type="InParanoid" id="A0A151ZEP2"/>
<keyword evidence="1" id="KW-0812">Transmembrane</keyword>
<reference evidence="2 3" key="1">
    <citation type="submission" date="2015-12" db="EMBL/GenBank/DDBJ databases">
        <title>Dictyostelia acquired genes for synthesis and detection of signals that induce cell-type specialization by lateral gene transfer from prokaryotes.</title>
        <authorList>
            <person name="Gloeckner G."/>
            <person name="Schaap P."/>
        </authorList>
    </citation>
    <scope>NUCLEOTIDE SEQUENCE [LARGE SCALE GENOMIC DNA]</scope>
    <source>
        <strain evidence="2 3">TK</strain>
    </source>
</reference>
<dbReference type="Proteomes" id="UP000076078">
    <property type="component" value="Unassembled WGS sequence"/>
</dbReference>
<evidence type="ECO:0000313" key="3">
    <source>
        <dbReference type="Proteomes" id="UP000076078"/>
    </source>
</evidence>
<dbReference type="AlphaFoldDB" id="A0A151ZEP2"/>
<evidence type="ECO:0000256" key="1">
    <source>
        <dbReference type="SAM" id="Phobius"/>
    </source>
</evidence>
<gene>
    <name evidence="2" type="ORF">DLAC_06369</name>
</gene>
<protein>
    <recommendedName>
        <fullName evidence="4">Transmembrane protein</fullName>
    </recommendedName>
</protein>
<feature type="transmembrane region" description="Helical" evidence="1">
    <location>
        <begin position="226"/>
        <end position="247"/>
    </location>
</feature>
<accession>A0A151ZEP2</accession>
<evidence type="ECO:0008006" key="4">
    <source>
        <dbReference type="Google" id="ProtNLM"/>
    </source>
</evidence>
<keyword evidence="1" id="KW-0472">Membrane</keyword>
<proteinExistence type="predicted"/>
<sequence>MVKNESDVKLVVVKDENQHQQQPQIQIPFQSNLCYYTFFGIICFIQIIAIFDSVANFILFMDDLIDFAGNIHHTIQEIRNSDWDGILLAIRLVTTLFVYIVAYIIYIGRQRPNTSRACSRCAGRECCCASPLIWEIFITGIRIKQLKLLSRMRDHELRLHQPETQPLIMEVIILEQEQYRNKKEIYEANEIELLWEFFVVSFPLGVITILELIFVPHSKTNPVEYAFEWIKIAGCGCELILLIILLIQNLGSHFRRQLFGHCWDCWFCCCSRPDNEPHHVFEENDLLL</sequence>
<evidence type="ECO:0000313" key="2">
    <source>
        <dbReference type="EMBL" id="KYQ92397.1"/>
    </source>
</evidence>
<dbReference type="EMBL" id="LODT01000029">
    <property type="protein sequence ID" value="KYQ92397.1"/>
    <property type="molecule type" value="Genomic_DNA"/>
</dbReference>
<feature type="transmembrane region" description="Helical" evidence="1">
    <location>
        <begin position="33"/>
        <end position="51"/>
    </location>
</feature>
<comment type="caution">
    <text evidence="2">The sequence shown here is derived from an EMBL/GenBank/DDBJ whole genome shotgun (WGS) entry which is preliminary data.</text>
</comment>
<feature type="transmembrane region" description="Helical" evidence="1">
    <location>
        <begin position="86"/>
        <end position="106"/>
    </location>
</feature>
<keyword evidence="1" id="KW-1133">Transmembrane helix</keyword>
<organism evidence="2 3">
    <name type="scientific">Tieghemostelium lacteum</name>
    <name type="common">Slime mold</name>
    <name type="synonym">Dictyostelium lacteum</name>
    <dbReference type="NCBI Taxonomy" id="361077"/>
    <lineage>
        <taxon>Eukaryota</taxon>
        <taxon>Amoebozoa</taxon>
        <taxon>Evosea</taxon>
        <taxon>Eumycetozoa</taxon>
        <taxon>Dictyostelia</taxon>
        <taxon>Dictyosteliales</taxon>
        <taxon>Raperosteliaceae</taxon>
        <taxon>Tieghemostelium</taxon>
    </lineage>
</organism>